<keyword evidence="3" id="KW-1185">Reference proteome</keyword>
<dbReference type="Proteomes" id="UP000261540">
    <property type="component" value="Unplaced"/>
</dbReference>
<dbReference type="Ensembl" id="ENSPKIT00000006588.1">
    <property type="protein sequence ID" value="ENSPKIP00000025842.1"/>
    <property type="gene ID" value="ENSPKIG00000008555.1"/>
</dbReference>
<reference evidence="2" key="2">
    <citation type="submission" date="2025-09" db="UniProtKB">
        <authorList>
            <consortium name="Ensembl"/>
        </authorList>
    </citation>
    <scope>IDENTIFICATION</scope>
</reference>
<comment type="similarity">
    <text evidence="1">Belongs to the UPF0598 family.</text>
</comment>
<dbReference type="PANTHER" id="PTHR31449:SF3">
    <property type="entry name" value="UPF0598 PROTEIN C8ORF82"/>
    <property type="match status" value="1"/>
</dbReference>
<dbReference type="InterPro" id="IPR028108">
    <property type="entry name" value="DUF4505"/>
</dbReference>
<protein>
    <submittedName>
        <fullName evidence="2">Chromosome 8 open reading frame 82</fullName>
    </submittedName>
</protein>
<dbReference type="GeneTree" id="ENSGT00390000011521"/>
<organism evidence="2 3">
    <name type="scientific">Paramormyrops kingsleyae</name>
    <dbReference type="NCBI Taxonomy" id="1676925"/>
    <lineage>
        <taxon>Eukaryota</taxon>
        <taxon>Metazoa</taxon>
        <taxon>Chordata</taxon>
        <taxon>Craniata</taxon>
        <taxon>Vertebrata</taxon>
        <taxon>Euteleostomi</taxon>
        <taxon>Actinopterygii</taxon>
        <taxon>Neopterygii</taxon>
        <taxon>Teleostei</taxon>
        <taxon>Osteoglossocephala</taxon>
        <taxon>Osteoglossomorpha</taxon>
        <taxon>Osteoglossiformes</taxon>
        <taxon>Mormyridae</taxon>
        <taxon>Paramormyrops</taxon>
    </lineage>
</organism>
<evidence type="ECO:0000313" key="2">
    <source>
        <dbReference type="Ensembl" id="ENSPKIP00000025842.1"/>
    </source>
</evidence>
<evidence type="ECO:0000313" key="3">
    <source>
        <dbReference type="Proteomes" id="UP000261540"/>
    </source>
</evidence>
<dbReference type="Pfam" id="PF14956">
    <property type="entry name" value="DUF4505"/>
    <property type="match status" value="2"/>
</dbReference>
<dbReference type="STRING" id="1676925.ENSPKIP00000025842"/>
<name>A0A3B3S545_9TELE</name>
<evidence type="ECO:0000256" key="1">
    <source>
        <dbReference type="ARBA" id="ARBA00006322"/>
    </source>
</evidence>
<accession>A0A3B3S545</accession>
<reference evidence="2" key="1">
    <citation type="submission" date="2025-08" db="UniProtKB">
        <authorList>
            <consortium name="Ensembl"/>
        </authorList>
    </citation>
    <scope>IDENTIFICATION</scope>
</reference>
<dbReference type="PANTHER" id="PTHR31449">
    <property type="entry name" value="UPF0598 PROTEIN C8ORF82"/>
    <property type="match status" value="1"/>
</dbReference>
<proteinExistence type="inferred from homology"/>
<dbReference type="AlphaFoldDB" id="A0A3B3S545"/>
<sequence length="279" mass="31444">MFFLLAAKQKVAAAALSLRNAGRRRRLLDAAATTVERCARRNAAYVQGQAPEPHLREYFYYIDHQGQVTLLDFSDLKMLVLTLIIESSCACVAALLMSFFCQLFLDDTKVKNFITCFKDKQFLVFFFTRLRPNETGRYQDQFPFLALCGRERNFLRCDDRPLVFTHMLPGVGLGDGGGASEMLSFCGGGDKLTAPFRPEALFMHPRTGRLYHPCANRAGSVGLVRSALAFELSPHFEYPPDQPHGGQPTHFLWAGERHSLTNELARHFPEDEEELTGTN</sequence>